<evidence type="ECO:0000259" key="1">
    <source>
        <dbReference type="Pfam" id="PF07929"/>
    </source>
</evidence>
<dbReference type="InterPro" id="IPR054216">
    <property type="entry name" value="DUF6930"/>
</dbReference>
<dbReference type="InterPro" id="IPR055733">
    <property type="entry name" value="DUF7309"/>
</dbReference>
<evidence type="ECO:0000259" key="2">
    <source>
        <dbReference type="Pfam" id="PF22007"/>
    </source>
</evidence>
<evidence type="ECO:0000313" key="5">
    <source>
        <dbReference type="Proteomes" id="UP000315636"/>
    </source>
</evidence>
<protein>
    <submittedName>
        <fullName evidence="4">PRiA4b ORF-3-like protein</fullName>
    </submittedName>
</protein>
<reference evidence="4 5" key="1">
    <citation type="submission" date="2017-05" db="EMBL/GenBank/DDBJ databases">
        <authorList>
            <person name="Varghese N."/>
            <person name="Submissions S."/>
        </authorList>
    </citation>
    <scope>NUCLEOTIDE SEQUENCE [LARGE SCALE GENOMIC DNA]</scope>
    <source>
        <strain evidence="4 5">DSM 45474</strain>
    </source>
</reference>
<feature type="domain" description="Plasmid pRiA4b Orf3-like" evidence="1">
    <location>
        <begin position="2"/>
        <end position="143"/>
    </location>
</feature>
<feature type="domain" description="DUF6930" evidence="2">
    <location>
        <begin position="387"/>
        <end position="507"/>
    </location>
</feature>
<dbReference type="InterPro" id="IPR012912">
    <property type="entry name" value="Plasmid_pRiA4b_Orf3-like"/>
</dbReference>
<evidence type="ECO:0000259" key="3">
    <source>
        <dbReference type="Pfam" id="PF23988"/>
    </source>
</evidence>
<sequence>MIYQLKVSLKNVHPPVWRRVQTYSQITFAQLHQVIQVIMEWEGTHLHIFQCRKNQLEWSGQEEHHWVLIGDPEVTSSMDWPCVDQTEEILEDWLSEENSKCFYINCLKDGFFHEILLEEILPAQPGVAYPICIQVEGVPPAESLAEDGTDDRTLTDQERLKQMNVQLQDRLQGFFEHGEVEKTSQEQWMELFQVAVHFGSLAPWEWMMDDQVFAVYDALSGQVGYCSVRGGMGDVFGLAVYVGNEGLKSLYSLKSEQEDRPDLEQRCLLVSFEDQQNLESEDYYLMKEIGFYFQEQHHQCPVFRSFLPGAFPWFLNRDEVVFLTHVLQQAIEVCRRVREGLHLMPDETGHFFLRVSSMEKEGLVWRDGVLEVEEVKQYELHVNELELHKLSKRLEMREQVLEFDYFYLPDAVQEEENQRPYFPCVSLWLDDQLGRVIGFELMKREHLAERIQNQLMALIQKLDGIPQAILIKKRNVSDILFPIARKLGIEIHVSNDLSGIRRAQQELVKMMKGVRIR</sequence>
<gene>
    <name evidence="4" type="ORF">SAMN06264849_11485</name>
</gene>
<accession>A0A521F8M7</accession>
<feature type="domain" description="DUF7309" evidence="3">
    <location>
        <begin position="188"/>
        <end position="354"/>
    </location>
</feature>
<dbReference type="EMBL" id="FXTI01000014">
    <property type="protein sequence ID" value="SMO92486.1"/>
    <property type="molecule type" value="Genomic_DNA"/>
</dbReference>
<dbReference type="Proteomes" id="UP000315636">
    <property type="component" value="Unassembled WGS sequence"/>
</dbReference>
<evidence type="ECO:0000313" key="4">
    <source>
        <dbReference type="EMBL" id="SMO92486.1"/>
    </source>
</evidence>
<dbReference type="PANTHER" id="PTHR41878">
    <property type="entry name" value="LEXA REPRESSOR-RELATED"/>
    <property type="match status" value="1"/>
</dbReference>
<dbReference type="RefSeq" id="WP_185956362.1">
    <property type="nucleotide sequence ID" value="NZ_FXTI01000014.1"/>
</dbReference>
<dbReference type="AlphaFoldDB" id="A0A521F8M7"/>
<dbReference type="SUPFAM" id="SSF159941">
    <property type="entry name" value="MM3350-like"/>
    <property type="match status" value="1"/>
</dbReference>
<dbReference type="Pfam" id="PF22007">
    <property type="entry name" value="DUF6930"/>
    <property type="match status" value="1"/>
</dbReference>
<organism evidence="4 5">
    <name type="scientific">Melghirimyces algeriensis</name>
    <dbReference type="NCBI Taxonomy" id="910412"/>
    <lineage>
        <taxon>Bacteria</taxon>
        <taxon>Bacillati</taxon>
        <taxon>Bacillota</taxon>
        <taxon>Bacilli</taxon>
        <taxon>Bacillales</taxon>
        <taxon>Thermoactinomycetaceae</taxon>
        <taxon>Melghirimyces</taxon>
    </lineage>
</organism>
<name>A0A521F8M7_9BACL</name>
<dbReference type="Pfam" id="PF23988">
    <property type="entry name" value="DUF7309"/>
    <property type="match status" value="1"/>
</dbReference>
<dbReference type="PANTHER" id="PTHR41878:SF1">
    <property type="entry name" value="TNPR PROTEIN"/>
    <property type="match status" value="1"/>
</dbReference>
<dbReference type="Gene3D" id="3.10.290.30">
    <property type="entry name" value="MM3350-like"/>
    <property type="match status" value="1"/>
</dbReference>
<dbReference type="Pfam" id="PF07929">
    <property type="entry name" value="PRiA4_ORF3"/>
    <property type="match status" value="1"/>
</dbReference>
<keyword evidence="5" id="KW-1185">Reference proteome</keyword>
<dbReference type="InterPro" id="IPR024047">
    <property type="entry name" value="MM3350-like_sf"/>
</dbReference>
<proteinExistence type="predicted"/>